<proteinExistence type="predicted"/>
<dbReference type="AlphaFoldDB" id="D6Z8G8"/>
<organism evidence="3 4">
    <name type="scientific">Segniliparus rotundus (strain ATCC BAA-972 / CDC 1076 / CIP 108378 / DSM 44985 / JCM 13578)</name>
    <dbReference type="NCBI Taxonomy" id="640132"/>
    <lineage>
        <taxon>Bacteria</taxon>
        <taxon>Bacillati</taxon>
        <taxon>Actinomycetota</taxon>
        <taxon>Actinomycetes</taxon>
        <taxon>Mycobacteriales</taxon>
        <taxon>Segniliparaceae</taxon>
        <taxon>Segniliparus</taxon>
    </lineage>
</organism>
<dbReference type="KEGG" id="srt:Srot_1788"/>
<feature type="compositionally biased region" description="Low complexity" evidence="1">
    <location>
        <begin position="298"/>
        <end position="317"/>
    </location>
</feature>
<name>D6Z8G8_SEGRD</name>
<dbReference type="RefSeq" id="WP_013138701.1">
    <property type="nucleotide sequence ID" value="NC_014168.1"/>
</dbReference>
<dbReference type="STRING" id="640132.Srot_1788"/>
<dbReference type="Proteomes" id="UP000002247">
    <property type="component" value="Chromosome"/>
</dbReference>
<feature type="signal peptide" evidence="2">
    <location>
        <begin position="1"/>
        <end position="22"/>
    </location>
</feature>
<feature type="compositionally biased region" description="Low complexity" evidence="1">
    <location>
        <begin position="325"/>
        <end position="344"/>
    </location>
</feature>
<evidence type="ECO:0000256" key="2">
    <source>
        <dbReference type="SAM" id="SignalP"/>
    </source>
</evidence>
<feature type="chain" id="PRO_5038681980" evidence="2">
    <location>
        <begin position="23"/>
        <end position="379"/>
    </location>
</feature>
<evidence type="ECO:0000313" key="4">
    <source>
        <dbReference type="Proteomes" id="UP000002247"/>
    </source>
</evidence>
<sequence length="379" mass="39067">MNKSWRILPVVILLAACGSDPAGPTTSSRTRTDPSALFAGGVPAYAKDLDGIAQSRLLMLRAIRRVDPCALAPKDELGAAQPPLVGAEPSDALASCALSFADDGPGERVTVSLVPDADRSAGEEYFQIHGLTVYQGRSGDSATCSFFFDSGLAKYPGAPRDIPDAKIQVRAERHDHPCGLANSVATAIAQTKPASLPVRAASAKILDADPCAVVADAHKAVVDFADTEAYRCGLVTLPEERSLWVEFHRLPENAVSKFPASTQGDAQVWADPAALPLAQLIAASQPSPTRPKASGAVSKRAPAPTSSSAKAKSSSGPRCTAYVKAPDAGASPAPSSPAASAAATARNAEQPVYIVVGGQIDCPEAKRLAGDAAQRLGIS</sequence>
<evidence type="ECO:0000256" key="1">
    <source>
        <dbReference type="SAM" id="MobiDB-lite"/>
    </source>
</evidence>
<dbReference type="EMBL" id="CP001958">
    <property type="protein sequence ID" value="ADG98248.1"/>
    <property type="molecule type" value="Genomic_DNA"/>
</dbReference>
<protein>
    <submittedName>
        <fullName evidence="3">Uncharacterized protein</fullName>
    </submittedName>
</protein>
<accession>D6Z8G8</accession>
<reference evidence="3 4" key="1">
    <citation type="journal article" date="2010" name="Stand. Genomic Sci.">
        <title>Complete genome sequence of Segniliparus rotundus type strain (CDC 1076).</title>
        <authorList>
            <person name="Sikorski J."/>
            <person name="Lapidus A."/>
            <person name="Copeland A."/>
            <person name="Misra M."/>
            <person name="Glavina Del Rio T."/>
            <person name="Nolan M."/>
            <person name="Lucas S."/>
            <person name="Chen F."/>
            <person name="Tice H."/>
            <person name="Cheng J.F."/>
            <person name="Jando M."/>
            <person name="Schneider S."/>
            <person name="Bruce D."/>
            <person name="Goodwin L."/>
            <person name="Pitluck S."/>
            <person name="Liolios K."/>
            <person name="Mikhailova N."/>
            <person name="Pati A."/>
            <person name="Ivanova N."/>
            <person name="Mavromatis K."/>
            <person name="Chen A."/>
            <person name="Palaniappan K."/>
            <person name="Chertkov O."/>
            <person name="Land M."/>
            <person name="Hauser L."/>
            <person name="Chang Y.J."/>
            <person name="Jeffries C.D."/>
            <person name="Brettin T."/>
            <person name="Detter J.C."/>
            <person name="Han C."/>
            <person name="Rohde M."/>
            <person name="Goker M."/>
            <person name="Bristow J."/>
            <person name="Eisen J.A."/>
            <person name="Markowitz V."/>
            <person name="Hugenholtz P."/>
            <person name="Kyrpides N.C."/>
            <person name="Klenk H.P."/>
        </authorList>
    </citation>
    <scope>NUCLEOTIDE SEQUENCE [LARGE SCALE GENOMIC DNA]</scope>
    <source>
        <strain evidence="4">ATCC BAA-972 / CDC 1076 / CIP 108378 / DSM 44985 / JCM 13578</strain>
    </source>
</reference>
<gene>
    <name evidence="3" type="ordered locus">Srot_1788</name>
</gene>
<feature type="region of interest" description="Disordered" evidence="1">
    <location>
        <begin position="284"/>
        <end position="344"/>
    </location>
</feature>
<evidence type="ECO:0000313" key="3">
    <source>
        <dbReference type="EMBL" id="ADG98248.1"/>
    </source>
</evidence>
<dbReference type="PROSITE" id="PS51257">
    <property type="entry name" value="PROKAR_LIPOPROTEIN"/>
    <property type="match status" value="1"/>
</dbReference>
<dbReference type="eggNOG" id="ENOG50329WS">
    <property type="taxonomic scope" value="Bacteria"/>
</dbReference>
<keyword evidence="4" id="KW-1185">Reference proteome</keyword>
<keyword evidence="2" id="KW-0732">Signal</keyword>
<dbReference type="OrthoDB" id="4760637at2"/>
<dbReference type="HOGENOM" id="CLU_729350_0_0_11"/>